<dbReference type="GO" id="GO:0051301">
    <property type="term" value="P:cell division"/>
    <property type="evidence" value="ECO:0007669"/>
    <property type="project" value="UniProtKB-KW"/>
</dbReference>
<dbReference type="PANTHER" id="PTHR43783:SF2">
    <property type="entry name" value="UDP-N-ACETYLGLUCOSAMINE 1-CARBOXYVINYLTRANSFERASE 2"/>
    <property type="match status" value="1"/>
</dbReference>
<dbReference type="Pfam" id="PF00275">
    <property type="entry name" value="EPSP_synthase"/>
    <property type="match status" value="1"/>
</dbReference>
<dbReference type="Gene3D" id="3.65.10.10">
    <property type="entry name" value="Enolpyruvate transferase domain"/>
    <property type="match status" value="2"/>
</dbReference>
<evidence type="ECO:0000256" key="13">
    <source>
        <dbReference type="ARBA" id="ARBA00047527"/>
    </source>
</evidence>
<dbReference type="CDD" id="cd01555">
    <property type="entry name" value="UdpNAET"/>
    <property type="match status" value="1"/>
</dbReference>
<keyword evidence="5 17" id="KW-0808">Transferase</keyword>
<keyword evidence="8" id="KW-0131">Cell cycle</keyword>
<proteinExistence type="inferred from homology"/>
<dbReference type="InterPro" id="IPR013792">
    <property type="entry name" value="RNA3'P_cycl/enolpyr_Trfase_a/b"/>
</dbReference>
<keyword evidence="15" id="KW-0812">Transmembrane</keyword>
<keyword evidence="15" id="KW-1133">Transmembrane helix</keyword>
<evidence type="ECO:0000256" key="11">
    <source>
        <dbReference type="ARBA" id="ARBA00039108"/>
    </source>
</evidence>
<dbReference type="GO" id="GO:0008760">
    <property type="term" value="F:UDP-N-acetylglucosamine 1-carboxyvinyltransferase activity"/>
    <property type="evidence" value="ECO:0007669"/>
    <property type="project" value="UniProtKB-UniRule"/>
</dbReference>
<comment type="caution">
    <text evidence="17">The sequence shown here is derived from an EMBL/GenBank/DDBJ whole genome shotgun (WGS) entry which is preliminary data.</text>
</comment>
<keyword evidence="4" id="KW-0132">Cell division</keyword>
<dbReference type="GO" id="GO:0005737">
    <property type="term" value="C:cytoplasm"/>
    <property type="evidence" value="ECO:0007669"/>
    <property type="project" value="UniProtKB-SubCell"/>
</dbReference>
<keyword evidence="15" id="KW-0472">Membrane</keyword>
<evidence type="ECO:0000313" key="17">
    <source>
        <dbReference type="EMBL" id="EHL97819.1"/>
    </source>
</evidence>
<dbReference type="NCBIfam" id="NF009470">
    <property type="entry name" value="PRK12830.1"/>
    <property type="match status" value="1"/>
</dbReference>
<feature type="domain" description="Enolpyruvate transferase" evidence="16">
    <location>
        <begin position="97"/>
        <end position="501"/>
    </location>
</feature>
<reference evidence="17 18" key="1">
    <citation type="submission" date="2011-09" db="EMBL/GenBank/DDBJ databases">
        <authorList>
            <person name="Weinstock G."/>
            <person name="Sodergren E."/>
            <person name="Clifton S."/>
            <person name="Fulton L."/>
            <person name="Fulton B."/>
            <person name="Courtney L."/>
            <person name="Fronick C."/>
            <person name="Harrison M."/>
            <person name="Strong C."/>
            <person name="Farmer C."/>
            <person name="Delahaunty K."/>
            <person name="Markovic C."/>
            <person name="Hall O."/>
            <person name="Minx P."/>
            <person name="Tomlinson C."/>
            <person name="Mitreva M."/>
            <person name="Hou S."/>
            <person name="Chen J."/>
            <person name="Wollam A."/>
            <person name="Pepin K.H."/>
            <person name="Johnson M."/>
            <person name="Bhonagiri V."/>
            <person name="Zhang X."/>
            <person name="Suruliraj S."/>
            <person name="Warren W."/>
            <person name="Chinwalla A."/>
            <person name="Mardis E.R."/>
            <person name="Wilson R.K."/>
        </authorList>
    </citation>
    <scope>NUCLEOTIDE SEQUENCE [LARGE SCALE GENOMIC DNA]</scope>
    <source>
        <strain evidence="17 18">F0439</strain>
    </source>
</reference>
<dbReference type="HAMAP" id="MF_00111">
    <property type="entry name" value="MurA"/>
    <property type="match status" value="1"/>
</dbReference>
<evidence type="ECO:0000256" key="10">
    <source>
        <dbReference type="ARBA" id="ARBA00038367"/>
    </source>
</evidence>
<evidence type="ECO:0000256" key="12">
    <source>
        <dbReference type="ARBA" id="ARBA00039754"/>
    </source>
</evidence>
<dbReference type="GO" id="GO:0019277">
    <property type="term" value="P:UDP-N-acetylgalactosamine biosynthetic process"/>
    <property type="evidence" value="ECO:0007669"/>
    <property type="project" value="InterPro"/>
</dbReference>
<keyword evidence="7" id="KW-0573">Peptidoglycan synthesis</keyword>
<evidence type="ECO:0000256" key="4">
    <source>
        <dbReference type="ARBA" id="ARBA00022618"/>
    </source>
</evidence>
<dbReference type="PATRIC" id="fig|797515.3.peg.1704"/>
<dbReference type="AlphaFoldDB" id="G9ZQ44"/>
<dbReference type="SUPFAM" id="SSF55205">
    <property type="entry name" value="EPT/RTPC-like"/>
    <property type="match status" value="1"/>
</dbReference>
<evidence type="ECO:0000256" key="7">
    <source>
        <dbReference type="ARBA" id="ARBA00022984"/>
    </source>
</evidence>
<accession>G9ZQ44</accession>
<dbReference type="InterPro" id="IPR050068">
    <property type="entry name" value="MurA_subfamily"/>
</dbReference>
<evidence type="ECO:0000256" key="6">
    <source>
        <dbReference type="ARBA" id="ARBA00022960"/>
    </source>
</evidence>
<evidence type="ECO:0000256" key="3">
    <source>
        <dbReference type="ARBA" id="ARBA00022490"/>
    </source>
</evidence>
<keyword evidence="6" id="KW-0133">Cell shape</keyword>
<evidence type="ECO:0000313" key="18">
    <source>
        <dbReference type="Proteomes" id="UP000004625"/>
    </source>
</evidence>
<evidence type="ECO:0000256" key="5">
    <source>
        <dbReference type="ARBA" id="ARBA00022679"/>
    </source>
</evidence>
<evidence type="ECO:0000256" key="15">
    <source>
        <dbReference type="SAM" id="Phobius"/>
    </source>
</evidence>
<evidence type="ECO:0000256" key="1">
    <source>
        <dbReference type="ARBA" id="ARBA00004496"/>
    </source>
</evidence>
<keyword evidence="18" id="KW-1185">Reference proteome</keyword>
<dbReference type="InterPro" id="IPR001986">
    <property type="entry name" value="Enolpyruvate_Tfrase_dom"/>
</dbReference>
<gene>
    <name evidence="17" type="ORF">HMPREF9103_01849</name>
</gene>
<evidence type="ECO:0000259" key="16">
    <source>
        <dbReference type="Pfam" id="PF00275"/>
    </source>
</evidence>
<dbReference type="NCBIfam" id="NF006873">
    <property type="entry name" value="PRK09369.1"/>
    <property type="match status" value="1"/>
</dbReference>
<feature type="non-terminal residue" evidence="17">
    <location>
        <position position="1"/>
    </location>
</feature>
<sequence length="518" mass="55639">DDFHQYQKVSTHFSTHEAATSTAGSTLKYYCPARLHLKHGTLLLIVFSQSLGRSITISIIQLGVLYFTHIFYNMFHDMKNVRMEKVRKVSMSKLIINGGNRLSGEVSIGGAKNSTVALIPAAILADTPVRFDSVPDILDVHNLMLILKSMNVSSTFSGDVLTIDPTNIVEAPLPSKAIKSLRASYYFMGALLGRFQRAVVSFPGGDNIGPRPIDQHIKAFKALGAEVSEKDGTVTIQTGPDGLHGAQIFLDIVSVGATINTILASVKVPGTTVIGNAAKEPEIIDIATFLNNMGANIRGAGTDVIRIEGVPTLQAKNTHTIIPDRIEAGTYLSLAAAMGDGVLITNIIPEHLESFVAKLEEMGCDLTVYEDSVYVGPSHNLKPIRIKVMPYPGFATDLQQPITPLLFKATGESIIIDTIYPQRIKHISQLAKLGGRVKSKDTDEGIIVVDPSPKLVGAKVDAGEIRAGASLLIAGLMAKGTTEISHAENILRGYGNLVDKLTGLGADIKLTVEDEEKV</sequence>
<dbReference type="GO" id="GO:0008360">
    <property type="term" value="P:regulation of cell shape"/>
    <property type="evidence" value="ECO:0007669"/>
    <property type="project" value="UniProtKB-KW"/>
</dbReference>
<evidence type="ECO:0000256" key="2">
    <source>
        <dbReference type="ARBA" id="ARBA00004752"/>
    </source>
</evidence>
<keyword evidence="9" id="KW-0961">Cell wall biogenesis/degradation</keyword>
<dbReference type="HOGENOM" id="CLU_525365_0_0_9"/>
<dbReference type="eggNOG" id="COG0766">
    <property type="taxonomic scope" value="Bacteria"/>
</dbReference>
<dbReference type="GO" id="GO:0009252">
    <property type="term" value="P:peptidoglycan biosynthetic process"/>
    <property type="evidence" value="ECO:0007669"/>
    <property type="project" value="UniProtKB-UniRule"/>
</dbReference>
<comment type="catalytic activity">
    <reaction evidence="13">
        <text>phosphoenolpyruvate + UDP-N-acetyl-alpha-D-glucosamine = UDP-N-acetyl-3-O-(1-carboxyvinyl)-alpha-D-glucosamine + phosphate</text>
        <dbReference type="Rhea" id="RHEA:18681"/>
        <dbReference type="ChEBI" id="CHEBI:43474"/>
        <dbReference type="ChEBI" id="CHEBI:57705"/>
        <dbReference type="ChEBI" id="CHEBI:58702"/>
        <dbReference type="ChEBI" id="CHEBI:68483"/>
        <dbReference type="EC" id="2.5.1.7"/>
    </reaction>
</comment>
<name>G9ZQ44_9LACO</name>
<protein>
    <recommendedName>
        <fullName evidence="12 14">UDP-N-acetylglucosamine 1-carboxyvinyltransferase</fullName>
        <ecNumber evidence="11 14">2.5.1.7</ecNumber>
    </recommendedName>
</protein>
<dbReference type="Proteomes" id="UP000004625">
    <property type="component" value="Unassembled WGS sequence"/>
</dbReference>
<comment type="similarity">
    <text evidence="10">Belongs to the EPSP synthase family. MurA subfamily.</text>
</comment>
<dbReference type="PANTHER" id="PTHR43783">
    <property type="entry name" value="UDP-N-ACETYLGLUCOSAMINE 1-CARBOXYVINYLTRANSFERASE"/>
    <property type="match status" value="1"/>
</dbReference>
<dbReference type="EC" id="2.5.1.7" evidence="11 14"/>
<evidence type="ECO:0000256" key="9">
    <source>
        <dbReference type="ARBA" id="ARBA00023316"/>
    </source>
</evidence>
<dbReference type="GO" id="GO:0071555">
    <property type="term" value="P:cell wall organization"/>
    <property type="evidence" value="ECO:0007669"/>
    <property type="project" value="UniProtKB-KW"/>
</dbReference>
<comment type="subcellular location">
    <subcellularLocation>
        <location evidence="1">Cytoplasm</location>
    </subcellularLocation>
</comment>
<dbReference type="EMBL" id="AGEY01000105">
    <property type="protein sequence ID" value="EHL97819.1"/>
    <property type="molecule type" value="Genomic_DNA"/>
</dbReference>
<dbReference type="InterPro" id="IPR005750">
    <property type="entry name" value="UDP_GlcNAc_COvinyl_MurA"/>
</dbReference>
<dbReference type="STRING" id="797515.HMPREF9103_01849"/>
<dbReference type="InterPro" id="IPR036968">
    <property type="entry name" value="Enolpyruvate_Tfrase_sf"/>
</dbReference>
<organism evidence="17 18">
    <name type="scientific">Lentilactobacillus parafarraginis F0439</name>
    <dbReference type="NCBI Taxonomy" id="797515"/>
    <lineage>
        <taxon>Bacteria</taxon>
        <taxon>Bacillati</taxon>
        <taxon>Bacillota</taxon>
        <taxon>Bacilli</taxon>
        <taxon>Lactobacillales</taxon>
        <taxon>Lactobacillaceae</taxon>
        <taxon>Lentilactobacillus</taxon>
    </lineage>
</organism>
<keyword evidence="3" id="KW-0963">Cytoplasm</keyword>
<evidence type="ECO:0000256" key="8">
    <source>
        <dbReference type="ARBA" id="ARBA00023306"/>
    </source>
</evidence>
<comment type="pathway">
    <text evidence="2">Cell wall biogenesis; peptidoglycan biosynthesis.</text>
</comment>
<feature type="transmembrane region" description="Helical" evidence="15">
    <location>
        <begin position="55"/>
        <end position="75"/>
    </location>
</feature>
<evidence type="ECO:0000256" key="14">
    <source>
        <dbReference type="NCBIfam" id="TIGR01072"/>
    </source>
</evidence>
<dbReference type="NCBIfam" id="TIGR01072">
    <property type="entry name" value="murA"/>
    <property type="match status" value="1"/>
</dbReference>